<keyword evidence="2" id="KW-0560">Oxidoreductase</keyword>
<dbReference type="InterPro" id="IPR036291">
    <property type="entry name" value="NAD(P)-bd_dom_sf"/>
</dbReference>
<evidence type="ECO:0000313" key="4">
    <source>
        <dbReference type="EMBL" id="ABQ31062.1"/>
    </source>
</evidence>
<dbReference type="InterPro" id="IPR057326">
    <property type="entry name" value="KR_dom"/>
</dbReference>
<sequence>MDGLPAREGNMKRALEGRVAVVTGAGGAIGAAVARALAAEGAVLVLVDIAAGKLAATGAELGAAARVVVADLGDPDAIAAAAAVVNDKGGADILVNNAGILSNRKIDATDLAEWRRVQAVNLDGAFLLTRALLPAMRRKGWGRIVNIASYAAKCGGLTAGTAYTVSKAGLVGLTFSVAREVAAEGITVNAIAPAYVMSPMVSEMLTEAQRAEQLAQIPVGRFCRPEEVAHAVMFLASPLAASITGEVIDMNGGLQFD</sequence>
<dbReference type="Proteomes" id="UP000000245">
    <property type="component" value="Chromosome"/>
</dbReference>
<dbReference type="PANTHER" id="PTHR42879">
    <property type="entry name" value="3-OXOACYL-(ACYL-CARRIER-PROTEIN) REDUCTASE"/>
    <property type="match status" value="1"/>
</dbReference>
<proteinExistence type="inferred from homology"/>
<dbReference type="FunFam" id="3.40.50.720:FF:000173">
    <property type="entry name" value="3-oxoacyl-[acyl-carrier protein] reductase"/>
    <property type="match status" value="1"/>
</dbReference>
<dbReference type="HOGENOM" id="CLU_010194_2_10_5"/>
<dbReference type="STRING" id="349163.Acry_1860"/>
<dbReference type="PRINTS" id="PR00080">
    <property type="entry name" value="SDRFAMILY"/>
</dbReference>
<dbReference type="KEGG" id="acr:Acry_1860"/>
<dbReference type="eggNOG" id="COG1028">
    <property type="taxonomic scope" value="Bacteria"/>
</dbReference>
<dbReference type="InterPro" id="IPR002347">
    <property type="entry name" value="SDR_fam"/>
</dbReference>
<evidence type="ECO:0000256" key="2">
    <source>
        <dbReference type="ARBA" id="ARBA00023002"/>
    </source>
</evidence>
<evidence type="ECO:0000256" key="1">
    <source>
        <dbReference type="ARBA" id="ARBA00006484"/>
    </source>
</evidence>
<dbReference type="AlphaFoldDB" id="A5FZN0"/>
<comment type="similarity">
    <text evidence="1">Belongs to the short-chain dehydrogenases/reductases (SDR) family.</text>
</comment>
<protein>
    <submittedName>
        <fullName evidence="4">Short-chain dehydrogenase/reductase SDR</fullName>
    </submittedName>
</protein>
<dbReference type="Gene3D" id="3.40.50.720">
    <property type="entry name" value="NAD(P)-binding Rossmann-like Domain"/>
    <property type="match status" value="1"/>
</dbReference>
<feature type="domain" description="Ketoreductase" evidence="3">
    <location>
        <begin position="18"/>
        <end position="197"/>
    </location>
</feature>
<reference evidence="4 5" key="1">
    <citation type="submission" date="2007-05" db="EMBL/GenBank/DDBJ databases">
        <title>Complete sequence of chromosome of Acidiphilium cryptum JF-5.</title>
        <authorList>
            <consortium name="US DOE Joint Genome Institute"/>
            <person name="Copeland A."/>
            <person name="Lucas S."/>
            <person name="Lapidus A."/>
            <person name="Barry K."/>
            <person name="Detter J.C."/>
            <person name="Glavina del Rio T."/>
            <person name="Hammon N."/>
            <person name="Israni S."/>
            <person name="Dalin E."/>
            <person name="Tice H."/>
            <person name="Pitluck S."/>
            <person name="Sims D."/>
            <person name="Brettin T."/>
            <person name="Bruce D."/>
            <person name="Han C."/>
            <person name="Schmutz J."/>
            <person name="Larimer F."/>
            <person name="Land M."/>
            <person name="Hauser L."/>
            <person name="Kyrpides N."/>
            <person name="Kim E."/>
            <person name="Magnuson T."/>
            <person name="Richardson P."/>
        </authorList>
    </citation>
    <scope>NUCLEOTIDE SEQUENCE [LARGE SCALE GENOMIC DNA]</scope>
    <source>
        <strain evidence="4 5">JF-5</strain>
    </source>
</reference>
<keyword evidence="5" id="KW-1185">Reference proteome</keyword>
<dbReference type="SUPFAM" id="SSF51735">
    <property type="entry name" value="NAD(P)-binding Rossmann-fold domains"/>
    <property type="match status" value="1"/>
</dbReference>
<dbReference type="RefSeq" id="WP_012039678.1">
    <property type="nucleotide sequence ID" value="NC_009484.1"/>
</dbReference>
<dbReference type="Pfam" id="PF13561">
    <property type="entry name" value="adh_short_C2"/>
    <property type="match status" value="1"/>
</dbReference>
<dbReference type="GO" id="GO:0016491">
    <property type="term" value="F:oxidoreductase activity"/>
    <property type="evidence" value="ECO:0007669"/>
    <property type="project" value="UniProtKB-KW"/>
</dbReference>
<dbReference type="PRINTS" id="PR00081">
    <property type="entry name" value="GDHRDH"/>
</dbReference>
<organism evidence="4 5">
    <name type="scientific">Acidiphilium cryptum (strain JF-5)</name>
    <dbReference type="NCBI Taxonomy" id="349163"/>
    <lineage>
        <taxon>Bacteria</taxon>
        <taxon>Pseudomonadati</taxon>
        <taxon>Pseudomonadota</taxon>
        <taxon>Alphaproteobacteria</taxon>
        <taxon>Acetobacterales</taxon>
        <taxon>Acidocellaceae</taxon>
        <taxon>Acidiphilium</taxon>
    </lineage>
</organism>
<evidence type="ECO:0000259" key="3">
    <source>
        <dbReference type="SMART" id="SM00822"/>
    </source>
</evidence>
<accession>A5FZN0</accession>
<dbReference type="SMART" id="SM00822">
    <property type="entry name" value="PKS_KR"/>
    <property type="match status" value="1"/>
</dbReference>
<dbReference type="EMBL" id="CP000697">
    <property type="protein sequence ID" value="ABQ31062.1"/>
    <property type="molecule type" value="Genomic_DNA"/>
</dbReference>
<dbReference type="PANTHER" id="PTHR42879:SF2">
    <property type="entry name" value="3-OXOACYL-[ACYL-CARRIER-PROTEIN] REDUCTASE FABG"/>
    <property type="match status" value="1"/>
</dbReference>
<evidence type="ECO:0000313" key="5">
    <source>
        <dbReference type="Proteomes" id="UP000000245"/>
    </source>
</evidence>
<name>A5FZN0_ACICJ</name>
<dbReference type="InterPro" id="IPR050259">
    <property type="entry name" value="SDR"/>
</dbReference>
<gene>
    <name evidence="4" type="ordered locus">Acry_1860</name>
</gene>